<feature type="transmembrane region" description="Helical" evidence="1">
    <location>
        <begin position="192"/>
        <end position="209"/>
    </location>
</feature>
<keyword evidence="1" id="KW-0812">Transmembrane</keyword>
<comment type="caution">
    <text evidence="2">The sequence shown here is derived from an EMBL/GenBank/DDBJ whole genome shotgun (WGS) entry which is preliminary data.</text>
</comment>
<sequence length="562" mass="60455">MAKILIDKNETADSVVQKIKDLEDNEVVLVVPRDTLLKDSPAGIKAIKKEAAAAKKKLFIESVDTDILALAKKNGIPSTHPLFRGGREAKTFSDIVVGTSSEVRVSKGAKRGKKTEPHHIEIEIEDEAEPVEVPKAAVGQSWVHEPQPAPGLKVNPLELGKESTKSGASVFPLSGSAPARSRFVSFFLRKKIIIPVILVVLLLTGYVWAKAFGSVRIVIDFKKVPWQYEHALLVSKGIAETDLEQYKIPGELFFDSKNVTQSFPASLREQVSIKAKGTISIYNAYGTAPQALVATTRFVTPGGKVFRIDRAVVVPGATKEGNTLRPAHIDVPVTADLPGPLYNVSSSKLTVPGFSGTPKYDGFYGVIAEPLAGGFSGERGVASDKDIAAGKAKVAELLKNVFKSGVFERIPQGFVIADGASEITVGKIEASKIGDEKGNFTVSGEASVRALGFRESDVAAVLLAAAGKENSGKKFRELRATYEKVVPNFGKGELSATVKASGILEPAFDIDGFREKIFGKRVTDIQKLLAGEAGFKDAKIFFRPFWLISAPFDISRIVVEVP</sequence>
<name>A0A1G2C9G0_9BACT</name>
<dbReference type="EMBL" id="MHKU01000009">
    <property type="protein sequence ID" value="OGY97127.1"/>
    <property type="molecule type" value="Genomic_DNA"/>
</dbReference>
<reference evidence="2 3" key="1">
    <citation type="journal article" date="2016" name="Nat. Commun.">
        <title>Thousands of microbial genomes shed light on interconnected biogeochemical processes in an aquifer system.</title>
        <authorList>
            <person name="Anantharaman K."/>
            <person name="Brown C.T."/>
            <person name="Hug L.A."/>
            <person name="Sharon I."/>
            <person name="Castelle C.J."/>
            <person name="Probst A.J."/>
            <person name="Thomas B.C."/>
            <person name="Singh A."/>
            <person name="Wilkins M.J."/>
            <person name="Karaoz U."/>
            <person name="Brodie E.L."/>
            <person name="Williams K.H."/>
            <person name="Hubbard S.S."/>
            <person name="Banfield J.F."/>
        </authorList>
    </citation>
    <scope>NUCLEOTIDE SEQUENCE [LARGE SCALE GENOMIC DNA]</scope>
</reference>
<dbReference type="STRING" id="1798644.A2122_02895"/>
<gene>
    <name evidence="2" type="ORF">A2122_02895</name>
</gene>
<protein>
    <recommendedName>
        <fullName evidence="4">Baseplate protein J-like domain-containing protein</fullName>
    </recommendedName>
</protein>
<proteinExistence type="predicted"/>
<evidence type="ECO:0000313" key="3">
    <source>
        <dbReference type="Proteomes" id="UP000176648"/>
    </source>
</evidence>
<evidence type="ECO:0008006" key="4">
    <source>
        <dbReference type="Google" id="ProtNLM"/>
    </source>
</evidence>
<dbReference type="Proteomes" id="UP000176648">
    <property type="component" value="Unassembled WGS sequence"/>
</dbReference>
<evidence type="ECO:0000256" key="1">
    <source>
        <dbReference type="SAM" id="Phobius"/>
    </source>
</evidence>
<dbReference type="AlphaFoldDB" id="A0A1G2C9G0"/>
<evidence type="ECO:0000313" key="2">
    <source>
        <dbReference type="EMBL" id="OGY97127.1"/>
    </source>
</evidence>
<accession>A0A1G2C9G0</accession>
<keyword evidence="1" id="KW-0472">Membrane</keyword>
<keyword evidence="1" id="KW-1133">Transmembrane helix</keyword>
<organism evidence="2 3">
    <name type="scientific">Candidatus Liptonbacteria bacterium GWB1_49_6</name>
    <dbReference type="NCBI Taxonomy" id="1798644"/>
    <lineage>
        <taxon>Bacteria</taxon>
        <taxon>Candidatus Liptoniibacteriota</taxon>
    </lineage>
</organism>